<proteinExistence type="predicted"/>
<sequence length="178" mass="19915">MFGTIQFRLKLYKSSTSFIVKSSSSRATTRKLPFPANRGSPQGNPYTSCSHSLGCSPIQSASITGSHAGLATFPFFPMRHQAGRASRGDSAPHSHNRHISIRPHQPRHSPRRNGVFPRYIDKLELRPSADFLIVSTIHTHALRIPGCNCRTAFRVPVRYTPMARYIGRIVIDDITKVY</sequence>
<dbReference type="Proteomes" id="UP000504636">
    <property type="component" value="Unplaced"/>
</dbReference>
<dbReference type="GeneID" id="54453568"/>
<keyword evidence="3" id="KW-1185">Reference proteome</keyword>
<protein>
    <submittedName>
        <fullName evidence="2 4">Uncharacterized protein</fullName>
    </submittedName>
</protein>
<reference evidence="2 4" key="1">
    <citation type="journal article" date="2020" name="Stud. Mycol.">
        <title>101 Dothideomycetes genomes: a test case for predicting lifestyles and emergence of pathogens.</title>
        <authorList>
            <person name="Haridas S."/>
            <person name="Albert R."/>
            <person name="Binder M."/>
            <person name="Bloem J."/>
            <person name="Labutti K."/>
            <person name="Salamov A."/>
            <person name="Andreopoulos B."/>
            <person name="Baker S."/>
            <person name="Barry K."/>
            <person name="Bills G."/>
            <person name="Bluhm B."/>
            <person name="Cannon C."/>
            <person name="Castanera R."/>
            <person name="Culley D."/>
            <person name="Daum C."/>
            <person name="Ezra D."/>
            <person name="Gonzalez J."/>
            <person name="Henrissat B."/>
            <person name="Kuo A."/>
            <person name="Liang C."/>
            <person name="Lipzen A."/>
            <person name="Lutzoni F."/>
            <person name="Magnuson J."/>
            <person name="Mondo S."/>
            <person name="Nolan M."/>
            <person name="Ohm R."/>
            <person name="Pangilinan J."/>
            <person name="Park H.-J."/>
            <person name="Ramirez L."/>
            <person name="Alfaro M."/>
            <person name="Sun H."/>
            <person name="Tritt A."/>
            <person name="Yoshinaga Y."/>
            <person name="Zwiers L.-H."/>
            <person name="Turgeon B."/>
            <person name="Goodwin S."/>
            <person name="Spatafora J."/>
            <person name="Crous P."/>
            <person name="Grigoriev I."/>
        </authorList>
    </citation>
    <scope>NUCLEOTIDE SEQUENCE</scope>
    <source>
        <strain evidence="2 4">CBS 304.34</strain>
    </source>
</reference>
<name>A0A6A6Z8H6_9PEZI</name>
<dbReference type="EMBL" id="MU003693">
    <property type="protein sequence ID" value="KAF2816585.1"/>
    <property type="molecule type" value="Genomic_DNA"/>
</dbReference>
<reference evidence="4" key="2">
    <citation type="submission" date="2020-04" db="EMBL/GenBank/DDBJ databases">
        <authorList>
            <consortium name="NCBI Genome Project"/>
        </authorList>
    </citation>
    <scope>NUCLEOTIDE SEQUENCE</scope>
    <source>
        <strain evidence="4">CBS 304.34</strain>
    </source>
</reference>
<gene>
    <name evidence="2 4" type="ORF">BDZ99DRAFT_139533</name>
</gene>
<feature type="region of interest" description="Disordered" evidence="1">
    <location>
        <begin position="82"/>
        <end position="113"/>
    </location>
</feature>
<reference evidence="4" key="3">
    <citation type="submission" date="2025-04" db="UniProtKB">
        <authorList>
            <consortium name="RefSeq"/>
        </authorList>
    </citation>
    <scope>IDENTIFICATION</scope>
    <source>
        <strain evidence="4">CBS 304.34</strain>
    </source>
</reference>
<evidence type="ECO:0000256" key="1">
    <source>
        <dbReference type="SAM" id="MobiDB-lite"/>
    </source>
</evidence>
<feature type="compositionally biased region" description="Basic residues" evidence="1">
    <location>
        <begin position="94"/>
        <end position="111"/>
    </location>
</feature>
<organism evidence="2">
    <name type="scientific">Mytilinidion resinicola</name>
    <dbReference type="NCBI Taxonomy" id="574789"/>
    <lineage>
        <taxon>Eukaryota</taxon>
        <taxon>Fungi</taxon>
        <taxon>Dikarya</taxon>
        <taxon>Ascomycota</taxon>
        <taxon>Pezizomycotina</taxon>
        <taxon>Dothideomycetes</taxon>
        <taxon>Pleosporomycetidae</taxon>
        <taxon>Mytilinidiales</taxon>
        <taxon>Mytilinidiaceae</taxon>
        <taxon>Mytilinidion</taxon>
    </lineage>
</organism>
<evidence type="ECO:0000313" key="4">
    <source>
        <dbReference type="RefSeq" id="XP_033583549.1"/>
    </source>
</evidence>
<accession>A0A6A6Z8H6</accession>
<dbReference type="RefSeq" id="XP_033583549.1">
    <property type="nucleotide sequence ID" value="XM_033712675.1"/>
</dbReference>
<dbReference type="AlphaFoldDB" id="A0A6A6Z8H6"/>
<evidence type="ECO:0000313" key="3">
    <source>
        <dbReference type="Proteomes" id="UP000504636"/>
    </source>
</evidence>
<evidence type="ECO:0000313" key="2">
    <source>
        <dbReference type="EMBL" id="KAF2816585.1"/>
    </source>
</evidence>